<evidence type="ECO:0000259" key="3">
    <source>
        <dbReference type="PROSITE" id="PS50835"/>
    </source>
</evidence>
<sequence>MIELSVLLSLAVSMPTLFTGDPMQPTIKQYPGNSSEGETVVLRCESHSSTFPENHNLTMLYEWKRDDANITAVSRFSLHKRVASGHLAISDAKIMDTKHTFTCIAIEEGSGMSTESIGYRLKLQGRHDGCLDKQRRCTFDPPVTGTVIGALIAGVVIASIIVMVPTSSCIISKDINSHNNTSSFSYPNDVHVQPEDDYDDIGHVLDV</sequence>
<comment type="caution">
    <text evidence="4">The sequence shown here is derived from an EMBL/GenBank/DDBJ whole genome shotgun (WGS) entry which is preliminary data.</text>
</comment>
<dbReference type="InterPro" id="IPR007110">
    <property type="entry name" value="Ig-like_dom"/>
</dbReference>
<keyword evidence="5" id="KW-1185">Reference proteome</keyword>
<dbReference type="Proteomes" id="UP000828390">
    <property type="component" value="Unassembled WGS sequence"/>
</dbReference>
<dbReference type="AlphaFoldDB" id="A0A9D4F387"/>
<dbReference type="Gene3D" id="2.60.40.10">
    <property type="entry name" value="Immunoglobulins"/>
    <property type="match status" value="1"/>
</dbReference>
<protein>
    <recommendedName>
        <fullName evidence="3">Ig-like domain-containing protein</fullName>
    </recommendedName>
</protein>
<proteinExistence type="predicted"/>
<feature type="domain" description="Ig-like" evidence="3">
    <location>
        <begin position="25"/>
        <end position="118"/>
    </location>
</feature>
<keyword evidence="1" id="KW-0472">Membrane</keyword>
<feature type="chain" id="PRO_5038418041" description="Ig-like domain-containing protein" evidence="2">
    <location>
        <begin position="21"/>
        <end position="207"/>
    </location>
</feature>
<gene>
    <name evidence="4" type="ORF">DPMN_168701</name>
</gene>
<dbReference type="EMBL" id="JAIWYP010000008">
    <property type="protein sequence ID" value="KAH3790499.1"/>
    <property type="molecule type" value="Genomic_DNA"/>
</dbReference>
<reference evidence="4" key="2">
    <citation type="submission" date="2020-11" db="EMBL/GenBank/DDBJ databases">
        <authorList>
            <person name="McCartney M.A."/>
            <person name="Auch B."/>
            <person name="Kono T."/>
            <person name="Mallez S."/>
            <person name="Becker A."/>
            <person name="Gohl D.M."/>
            <person name="Silverstein K.A.T."/>
            <person name="Koren S."/>
            <person name="Bechman K.B."/>
            <person name="Herman A."/>
            <person name="Abrahante J.E."/>
            <person name="Garbe J."/>
        </authorList>
    </citation>
    <scope>NUCLEOTIDE SEQUENCE</scope>
    <source>
        <strain evidence="4">Duluth1</strain>
        <tissue evidence="4">Whole animal</tissue>
    </source>
</reference>
<feature type="transmembrane region" description="Helical" evidence="1">
    <location>
        <begin position="143"/>
        <end position="164"/>
    </location>
</feature>
<accession>A0A9D4F387</accession>
<dbReference type="InterPro" id="IPR036179">
    <property type="entry name" value="Ig-like_dom_sf"/>
</dbReference>
<evidence type="ECO:0000256" key="2">
    <source>
        <dbReference type="SAM" id="SignalP"/>
    </source>
</evidence>
<dbReference type="InterPro" id="IPR013783">
    <property type="entry name" value="Ig-like_fold"/>
</dbReference>
<reference evidence="4" key="1">
    <citation type="journal article" date="2019" name="bioRxiv">
        <title>The Genome of the Zebra Mussel, Dreissena polymorpha: A Resource for Invasive Species Research.</title>
        <authorList>
            <person name="McCartney M.A."/>
            <person name="Auch B."/>
            <person name="Kono T."/>
            <person name="Mallez S."/>
            <person name="Zhang Y."/>
            <person name="Obille A."/>
            <person name="Becker A."/>
            <person name="Abrahante J.E."/>
            <person name="Garbe J."/>
            <person name="Badalamenti J.P."/>
            <person name="Herman A."/>
            <person name="Mangelson H."/>
            <person name="Liachko I."/>
            <person name="Sullivan S."/>
            <person name="Sone E.D."/>
            <person name="Koren S."/>
            <person name="Silverstein K.A.T."/>
            <person name="Beckman K.B."/>
            <person name="Gohl D.M."/>
        </authorList>
    </citation>
    <scope>NUCLEOTIDE SEQUENCE</scope>
    <source>
        <strain evidence="4">Duluth1</strain>
        <tissue evidence="4">Whole animal</tissue>
    </source>
</reference>
<dbReference type="SUPFAM" id="SSF48726">
    <property type="entry name" value="Immunoglobulin"/>
    <property type="match status" value="1"/>
</dbReference>
<evidence type="ECO:0000313" key="5">
    <source>
        <dbReference type="Proteomes" id="UP000828390"/>
    </source>
</evidence>
<organism evidence="4 5">
    <name type="scientific">Dreissena polymorpha</name>
    <name type="common">Zebra mussel</name>
    <name type="synonym">Mytilus polymorpha</name>
    <dbReference type="NCBI Taxonomy" id="45954"/>
    <lineage>
        <taxon>Eukaryota</taxon>
        <taxon>Metazoa</taxon>
        <taxon>Spiralia</taxon>
        <taxon>Lophotrochozoa</taxon>
        <taxon>Mollusca</taxon>
        <taxon>Bivalvia</taxon>
        <taxon>Autobranchia</taxon>
        <taxon>Heteroconchia</taxon>
        <taxon>Euheterodonta</taxon>
        <taxon>Imparidentia</taxon>
        <taxon>Neoheterodontei</taxon>
        <taxon>Myida</taxon>
        <taxon>Dreissenoidea</taxon>
        <taxon>Dreissenidae</taxon>
        <taxon>Dreissena</taxon>
    </lineage>
</organism>
<keyword evidence="2" id="KW-0732">Signal</keyword>
<feature type="signal peptide" evidence="2">
    <location>
        <begin position="1"/>
        <end position="20"/>
    </location>
</feature>
<evidence type="ECO:0000256" key="1">
    <source>
        <dbReference type="SAM" id="Phobius"/>
    </source>
</evidence>
<keyword evidence="1" id="KW-1133">Transmembrane helix</keyword>
<evidence type="ECO:0000313" key="4">
    <source>
        <dbReference type="EMBL" id="KAH3790499.1"/>
    </source>
</evidence>
<name>A0A9D4F387_DREPO</name>
<keyword evidence="1" id="KW-0812">Transmembrane</keyword>
<dbReference type="PROSITE" id="PS50835">
    <property type="entry name" value="IG_LIKE"/>
    <property type="match status" value="1"/>
</dbReference>